<gene>
    <name evidence="4" type="ORF">FKR81_02415</name>
</gene>
<evidence type="ECO:0000256" key="1">
    <source>
        <dbReference type="ARBA" id="ARBA00009013"/>
    </source>
</evidence>
<keyword evidence="5" id="KW-1185">Reference proteome</keyword>
<reference evidence="4 5" key="1">
    <citation type="submission" date="2019-07" db="EMBL/GenBank/DDBJ databases">
        <title>Lentzea xizangensis sp. nov., isolated from Qinghai-Tibetan Plateau Soils.</title>
        <authorList>
            <person name="Huang J."/>
        </authorList>
    </citation>
    <scope>NUCLEOTIDE SEQUENCE [LARGE SCALE GENOMIC DNA]</scope>
    <source>
        <strain evidence="4 5">FXJ1.1311</strain>
    </source>
</reference>
<evidence type="ECO:0000313" key="5">
    <source>
        <dbReference type="Proteomes" id="UP000316639"/>
    </source>
</evidence>
<dbReference type="CDD" id="cd07043">
    <property type="entry name" value="STAS_anti-anti-sigma_factors"/>
    <property type="match status" value="1"/>
</dbReference>
<dbReference type="Pfam" id="PF01740">
    <property type="entry name" value="STAS"/>
    <property type="match status" value="1"/>
</dbReference>
<dbReference type="PANTHER" id="PTHR33495:SF2">
    <property type="entry name" value="ANTI-SIGMA FACTOR ANTAGONIST TM_1081-RELATED"/>
    <property type="match status" value="1"/>
</dbReference>
<dbReference type="InterPro" id="IPR036513">
    <property type="entry name" value="STAS_dom_sf"/>
</dbReference>
<dbReference type="PANTHER" id="PTHR33495">
    <property type="entry name" value="ANTI-SIGMA FACTOR ANTAGONIST TM_1081-RELATED-RELATED"/>
    <property type="match status" value="1"/>
</dbReference>
<organism evidence="4 5">
    <name type="scientific">Lentzea tibetensis</name>
    <dbReference type="NCBI Taxonomy" id="2591470"/>
    <lineage>
        <taxon>Bacteria</taxon>
        <taxon>Bacillati</taxon>
        <taxon>Actinomycetota</taxon>
        <taxon>Actinomycetes</taxon>
        <taxon>Pseudonocardiales</taxon>
        <taxon>Pseudonocardiaceae</taxon>
        <taxon>Lentzea</taxon>
    </lineage>
</organism>
<protein>
    <recommendedName>
        <fullName evidence="2">Anti-sigma factor antagonist</fullName>
    </recommendedName>
</protein>
<dbReference type="PROSITE" id="PS50801">
    <property type="entry name" value="STAS"/>
    <property type="match status" value="1"/>
</dbReference>
<feature type="domain" description="STAS" evidence="3">
    <location>
        <begin position="12"/>
        <end position="124"/>
    </location>
</feature>
<dbReference type="InterPro" id="IPR002645">
    <property type="entry name" value="STAS_dom"/>
</dbReference>
<comment type="similarity">
    <text evidence="1 2">Belongs to the anti-sigma-factor antagonist family.</text>
</comment>
<evidence type="ECO:0000259" key="3">
    <source>
        <dbReference type="PROSITE" id="PS50801"/>
    </source>
</evidence>
<sequence>MVTEDDGVGAPLRVDTERREDAVVVRGAGEVDSYTAPLLRDRLAAAFTDAKSGGLPVVLDLSGVAFFASSGLSVLVEYHLLGVDRGTPLRLVAPAGSVLRALRATTLNELLELYFSLPEALAAR</sequence>
<dbReference type="NCBIfam" id="TIGR00377">
    <property type="entry name" value="ant_ant_sig"/>
    <property type="match status" value="1"/>
</dbReference>
<dbReference type="Proteomes" id="UP000316639">
    <property type="component" value="Unassembled WGS sequence"/>
</dbReference>
<evidence type="ECO:0000256" key="2">
    <source>
        <dbReference type="RuleBase" id="RU003749"/>
    </source>
</evidence>
<dbReference type="GO" id="GO:0043856">
    <property type="term" value="F:anti-sigma factor antagonist activity"/>
    <property type="evidence" value="ECO:0007669"/>
    <property type="project" value="InterPro"/>
</dbReference>
<dbReference type="AlphaFoldDB" id="A0A563F1M0"/>
<dbReference type="Gene3D" id="3.30.750.24">
    <property type="entry name" value="STAS domain"/>
    <property type="match status" value="1"/>
</dbReference>
<dbReference type="EMBL" id="VOBR01000002">
    <property type="protein sequence ID" value="TWP53641.1"/>
    <property type="molecule type" value="Genomic_DNA"/>
</dbReference>
<comment type="caution">
    <text evidence="4">The sequence shown here is derived from an EMBL/GenBank/DDBJ whole genome shotgun (WGS) entry which is preliminary data.</text>
</comment>
<dbReference type="OrthoDB" id="3695884at2"/>
<accession>A0A563F1M0</accession>
<dbReference type="InterPro" id="IPR003658">
    <property type="entry name" value="Anti-sigma_ant"/>
</dbReference>
<proteinExistence type="inferred from homology"/>
<dbReference type="RefSeq" id="WP_146349237.1">
    <property type="nucleotide sequence ID" value="NZ_VOBR01000002.1"/>
</dbReference>
<dbReference type="SUPFAM" id="SSF52091">
    <property type="entry name" value="SpoIIaa-like"/>
    <property type="match status" value="1"/>
</dbReference>
<evidence type="ECO:0000313" key="4">
    <source>
        <dbReference type="EMBL" id="TWP53641.1"/>
    </source>
</evidence>
<name>A0A563F1M0_9PSEU</name>